<comment type="similarity">
    <text evidence="1 6">Belongs to the 2-oxoacid dehydrogenase family.</text>
</comment>
<dbReference type="PROSITE" id="PS50968">
    <property type="entry name" value="BIOTINYL_LIPOYL"/>
    <property type="match status" value="1"/>
</dbReference>
<dbReference type="InterPro" id="IPR003016">
    <property type="entry name" value="2-oxoA_DH_lipoyl-BS"/>
</dbReference>
<evidence type="ECO:0000256" key="5">
    <source>
        <dbReference type="ARBA" id="ARBA00023315"/>
    </source>
</evidence>
<dbReference type="NCBIfam" id="TIGR01349">
    <property type="entry name" value="PDHac_trf_mito"/>
    <property type="match status" value="1"/>
</dbReference>
<feature type="domain" description="Peripheral subunit-binding (PSBD)" evidence="9">
    <location>
        <begin position="234"/>
        <end position="271"/>
    </location>
</feature>
<reference evidence="10 11" key="1">
    <citation type="submission" date="2021-06" db="EMBL/GenBank/DDBJ databases">
        <title>Caerostris darwini draft genome.</title>
        <authorList>
            <person name="Kono N."/>
            <person name="Arakawa K."/>
        </authorList>
    </citation>
    <scope>NUCLEOTIDE SEQUENCE [LARGE SCALE GENOMIC DNA]</scope>
</reference>
<dbReference type="SUPFAM" id="SSF51230">
    <property type="entry name" value="Single hybrid motif"/>
    <property type="match status" value="1"/>
</dbReference>
<evidence type="ECO:0000256" key="3">
    <source>
        <dbReference type="ARBA" id="ARBA00022823"/>
    </source>
</evidence>
<comment type="catalytic activity">
    <reaction evidence="6">
        <text>N(6)-[(R)-dihydrolipoyl]-L-lysyl-[protein] + acetyl-CoA = N(6)-[(R)-S(8)-acetyldihydrolipoyl]-L-lysyl-[protein] + CoA</text>
        <dbReference type="Rhea" id="RHEA:17017"/>
        <dbReference type="Rhea" id="RHEA-COMP:10475"/>
        <dbReference type="Rhea" id="RHEA-COMP:10478"/>
        <dbReference type="ChEBI" id="CHEBI:57287"/>
        <dbReference type="ChEBI" id="CHEBI:57288"/>
        <dbReference type="ChEBI" id="CHEBI:83100"/>
        <dbReference type="ChEBI" id="CHEBI:83111"/>
        <dbReference type="EC" id="2.3.1.12"/>
    </reaction>
</comment>
<accession>A0AAV4R221</accession>
<keyword evidence="5 6" id="KW-0012">Acyltransferase</keyword>
<sequence>MLLNQINYFIFYWHRMNLSRRRMLRIKGAISVCVRNGCKQFDSKLHNLKKQRLIFSVHRLTCLCYSSNAIIHCPSKRTPYVLSTIRKYSSDGLPPHHRVPLPALSPTMEMGTIVSWEKKEGDKLNEGDLLAEIETDKATMGFETPEEGYLAKVLVPAGTKDVPLGKLLCIIVSNEEDIAAFKDFVDSGEAIKPAAAKPASTTPAAPTPSAPPTASPPQPISVSPSPASGASRIFASPLAKTLAKDKGLDISGIKGSGPGGRVRAQDLEGAVPSATPAGMPAVSPSAQYIDIPMTSMRQVIARRLLQSKQTIPHYYLSVDVQMDRILRLRGELNNMLSKEGVKLSVNDFIVKAAALACKKVPEVNSSWQDTFIRQYNSVDVSVAVSTDAGLITPIVFRADSKGLSTISSDTKTLATKAREGKLRPEEFQGGTFTISNLGMFGIKNFSAVINPPQSCILAVGNSENTLIPDETSEKGFRAAKMMSVTLSCDHRVVDGAVGAQWLAHFKKLLEQPELMLL</sequence>
<dbReference type="GO" id="GO:0005739">
    <property type="term" value="C:mitochondrion"/>
    <property type="evidence" value="ECO:0007669"/>
    <property type="project" value="UniProtKB-SubCell"/>
</dbReference>
<feature type="compositionally biased region" description="Low complexity" evidence="7">
    <location>
        <begin position="195"/>
        <end position="204"/>
    </location>
</feature>
<evidence type="ECO:0000256" key="4">
    <source>
        <dbReference type="ARBA" id="ARBA00022946"/>
    </source>
</evidence>
<dbReference type="Gene3D" id="2.40.50.100">
    <property type="match status" value="1"/>
</dbReference>
<keyword evidence="3 6" id="KW-0450">Lipoyl</keyword>
<dbReference type="InterPro" id="IPR006257">
    <property type="entry name" value="LAT1"/>
</dbReference>
<dbReference type="InterPro" id="IPR045257">
    <property type="entry name" value="E2/Pdx1"/>
</dbReference>
<dbReference type="CDD" id="cd06849">
    <property type="entry name" value="lipoyl_domain"/>
    <property type="match status" value="1"/>
</dbReference>
<dbReference type="AlphaFoldDB" id="A0AAV4R221"/>
<dbReference type="PANTHER" id="PTHR23151:SF90">
    <property type="entry name" value="DIHYDROLIPOYLLYSINE-RESIDUE ACETYLTRANSFERASE COMPONENT OF PYRUVATE DEHYDROGENASE COMPLEX, MITOCHONDRIAL-RELATED"/>
    <property type="match status" value="1"/>
</dbReference>
<name>A0AAV4R221_9ARAC</name>
<feature type="domain" description="Lipoyl-binding" evidence="8">
    <location>
        <begin position="96"/>
        <end position="172"/>
    </location>
</feature>
<evidence type="ECO:0000256" key="7">
    <source>
        <dbReference type="SAM" id="MobiDB-lite"/>
    </source>
</evidence>
<dbReference type="GO" id="GO:0004742">
    <property type="term" value="F:dihydrolipoyllysine-residue acetyltransferase activity"/>
    <property type="evidence" value="ECO:0007669"/>
    <property type="project" value="UniProtKB-UniRule"/>
</dbReference>
<feature type="region of interest" description="Disordered" evidence="7">
    <location>
        <begin position="195"/>
        <end position="228"/>
    </location>
</feature>
<dbReference type="FunFam" id="3.30.559.10:FF:000003">
    <property type="entry name" value="Acetyltransferase component of pyruvate dehydrogenase complex"/>
    <property type="match status" value="1"/>
</dbReference>
<protein>
    <recommendedName>
        <fullName evidence="6">Acetyltransferase component of pyruvate dehydrogenase complex</fullName>
        <ecNumber evidence="6">2.3.1.12</ecNumber>
    </recommendedName>
</protein>
<dbReference type="EC" id="2.3.1.12" evidence="6"/>
<evidence type="ECO:0000256" key="1">
    <source>
        <dbReference type="ARBA" id="ARBA00007317"/>
    </source>
</evidence>
<evidence type="ECO:0000313" key="10">
    <source>
        <dbReference type="EMBL" id="GIY14679.1"/>
    </source>
</evidence>
<dbReference type="SUPFAM" id="SSF47005">
    <property type="entry name" value="Peripheral subunit-binding domain of 2-oxo acid dehydrogenase complex"/>
    <property type="match status" value="1"/>
</dbReference>
<evidence type="ECO:0000313" key="11">
    <source>
        <dbReference type="Proteomes" id="UP001054837"/>
    </source>
</evidence>
<evidence type="ECO:0000256" key="6">
    <source>
        <dbReference type="RuleBase" id="RU361137"/>
    </source>
</evidence>
<dbReference type="InterPro" id="IPR011053">
    <property type="entry name" value="Single_hybrid_motif"/>
</dbReference>
<dbReference type="PANTHER" id="PTHR23151">
    <property type="entry name" value="DIHYDROLIPOAMIDE ACETYL/SUCCINYL-TRANSFERASE-RELATED"/>
    <property type="match status" value="1"/>
</dbReference>
<comment type="function">
    <text evidence="6">The pyruvate dehydrogenase complex catalyzes the overall conversion of pyruvate to acetyl-CoA and CO(2).</text>
</comment>
<dbReference type="InterPro" id="IPR000089">
    <property type="entry name" value="Biotin_lipoyl"/>
</dbReference>
<dbReference type="GO" id="GO:0006086">
    <property type="term" value="P:pyruvate decarboxylation to acetyl-CoA"/>
    <property type="evidence" value="ECO:0007669"/>
    <property type="project" value="InterPro"/>
</dbReference>
<comment type="subcellular location">
    <subcellularLocation>
        <location evidence="6">Mitochondrion</location>
    </subcellularLocation>
</comment>
<evidence type="ECO:0000259" key="9">
    <source>
        <dbReference type="PROSITE" id="PS51826"/>
    </source>
</evidence>
<dbReference type="Pfam" id="PF00198">
    <property type="entry name" value="2-oxoacid_dh"/>
    <property type="match status" value="1"/>
</dbReference>
<dbReference type="GO" id="GO:0045254">
    <property type="term" value="C:pyruvate dehydrogenase complex"/>
    <property type="evidence" value="ECO:0007669"/>
    <property type="project" value="UniProtKB-UniRule"/>
</dbReference>
<dbReference type="PROSITE" id="PS00189">
    <property type="entry name" value="LIPOYL"/>
    <property type="match status" value="1"/>
</dbReference>
<organism evidence="10 11">
    <name type="scientific">Caerostris darwini</name>
    <dbReference type="NCBI Taxonomy" id="1538125"/>
    <lineage>
        <taxon>Eukaryota</taxon>
        <taxon>Metazoa</taxon>
        <taxon>Ecdysozoa</taxon>
        <taxon>Arthropoda</taxon>
        <taxon>Chelicerata</taxon>
        <taxon>Arachnida</taxon>
        <taxon>Araneae</taxon>
        <taxon>Araneomorphae</taxon>
        <taxon>Entelegynae</taxon>
        <taxon>Araneoidea</taxon>
        <taxon>Araneidae</taxon>
        <taxon>Caerostris</taxon>
    </lineage>
</organism>
<dbReference type="Proteomes" id="UP001054837">
    <property type="component" value="Unassembled WGS sequence"/>
</dbReference>
<keyword evidence="4" id="KW-0809">Transit peptide</keyword>
<feature type="compositionally biased region" description="Pro residues" evidence="7">
    <location>
        <begin position="205"/>
        <end position="219"/>
    </location>
</feature>
<keyword evidence="2 6" id="KW-0808">Transferase</keyword>
<evidence type="ECO:0000259" key="8">
    <source>
        <dbReference type="PROSITE" id="PS50968"/>
    </source>
</evidence>
<dbReference type="InterPro" id="IPR036625">
    <property type="entry name" value="E3-bd_dom_sf"/>
</dbReference>
<gene>
    <name evidence="10" type="primary">Dlat</name>
    <name evidence="10" type="ORF">CDAR_12491</name>
</gene>
<dbReference type="Pfam" id="PF02817">
    <property type="entry name" value="E3_binding"/>
    <property type="match status" value="1"/>
</dbReference>
<keyword evidence="11" id="KW-1185">Reference proteome</keyword>
<dbReference type="InterPro" id="IPR001078">
    <property type="entry name" value="2-oxoacid_DH_actylTfrase"/>
</dbReference>
<dbReference type="Pfam" id="PF00364">
    <property type="entry name" value="Biotin_lipoyl"/>
    <property type="match status" value="1"/>
</dbReference>
<dbReference type="SUPFAM" id="SSF52777">
    <property type="entry name" value="CoA-dependent acyltransferases"/>
    <property type="match status" value="1"/>
</dbReference>
<keyword evidence="10" id="KW-0670">Pyruvate</keyword>
<dbReference type="Gene3D" id="3.30.559.10">
    <property type="entry name" value="Chloramphenicol acetyltransferase-like domain"/>
    <property type="match status" value="1"/>
</dbReference>
<evidence type="ECO:0000256" key="2">
    <source>
        <dbReference type="ARBA" id="ARBA00022679"/>
    </source>
</evidence>
<comment type="cofactor">
    <cofactor evidence="6">
        <name>(R)-lipoate</name>
        <dbReference type="ChEBI" id="CHEBI:83088"/>
    </cofactor>
    <text evidence="6">Binds 1 lipoyl cofactor covalently.</text>
</comment>
<dbReference type="PROSITE" id="PS51826">
    <property type="entry name" value="PSBD"/>
    <property type="match status" value="1"/>
</dbReference>
<comment type="caution">
    <text evidence="10">The sequence shown here is derived from an EMBL/GenBank/DDBJ whole genome shotgun (WGS) entry which is preliminary data.</text>
</comment>
<dbReference type="InterPro" id="IPR004167">
    <property type="entry name" value="PSBD"/>
</dbReference>
<dbReference type="EMBL" id="BPLQ01005401">
    <property type="protein sequence ID" value="GIY14679.1"/>
    <property type="molecule type" value="Genomic_DNA"/>
</dbReference>
<dbReference type="InterPro" id="IPR023213">
    <property type="entry name" value="CAT-like_dom_sf"/>
</dbReference>
<dbReference type="Gene3D" id="4.10.320.10">
    <property type="entry name" value="E3-binding domain"/>
    <property type="match status" value="1"/>
</dbReference>
<proteinExistence type="inferred from homology"/>
<dbReference type="FunFam" id="2.40.50.100:FF:000010">
    <property type="entry name" value="Acetyltransferase component of pyruvate dehydrogenase complex"/>
    <property type="match status" value="1"/>
</dbReference>